<comment type="caution">
    <text evidence="3">The sequence shown here is derived from an EMBL/GenBank/DDBJ whole genome shotgun (WGS) entry which is preliminary data.</text>
</comment>
<reference evidence="3 4" key="1">
    <citation type="submission" date="2022-06" db="EMBL/GenBank/DDBJ databases">
        <title>Genomic Encyclopedia of Archaeal and Bacterial Type Strains, Phase II (KMG-II): from individual species to whole genera.</title>
        <authorList>
            <person name="Goeker M."/>
        </authorList>
    </citation>
    <scope>NUCLEOTIDE SEQUENCE [LARGE SCALE GENOMIC DNA]</scope>
    <source>
        <strain evidence="3 4">DSM 44693</strain>
    </source>
</reference>
<sequence length="162" mass="18312">MRIHRLRSDDWAQYSDLRLAGLADTPQAFGESLDHARSCTERDWRDRLSRMQGERALGLVAVADDGSWAGTMRGGVSGDDAWLYGVYVLPRHRRTGVARMLLTSMSDWATPQASRMLLHVATTNVRARRFYERNAFAVTGRSTTNPAHPHLTELEMSRLLRA</sequence>
<dbReference type="CDD" id="cd04301">
    <property type="entry name" value="NAT_SF"/>
    <property type="match status" value="1"/>
</dbReference>
<protein>
    <submittedName>
        <fullName evidence="3">Ribosomal protein S18 acetylase RimI</fullName>
    </submittedName>
</protein>
<dbReference type="Gene3D" id="3.40.630.30">
    <property type="match status" value="1"/>
</dbReference>
<dbReference type="SUPFAM" id="SSF55729">
    <property type="entry name" value="Acyl-CoA N-acyltransferases (Nat)"/>
    <property type="match status" value="1"/>
</dbReference>
<evidence type="ECO:0000259" key="2">
    <source>
        <dbReference type="PROSITE" id="PS51186"/>
    </source>
</evidence>
<organism evidence="3 4">
    <name type="scientific">Williamsia maris</name>
    <dbReference type="NCBI Taxonomy" id="72806"/>
    <lineage>
        <taxon>Bacteria</taxon>
        <taxon>Bacillati</taxon>
        <taxon>Actinomycetota</taxon>
        <taxon>Actinomycetes</taxon>
        <taxon>Mycobacteriales</taxon>
        <taxon>Nocardiaceae</taxon>
        <taxon>Williamsia</taxon>
    </lineage>
</organism>
<dbReference type="PANTHER" id="PTHR13947">
    <property type="entry name" value="GNAT FAMILY N-ACETYLTRANSFERASE"/>
    <property type="match status" value="1"/>
</dbReference>
<dbReference type="Proteomes" id="UP001206895">
    <property type="component" value="Unassembled WGS sequence"/>
</dbReference>
<dbReference type="PROSITE" id="PS51186">
    <property type="entry name" value="GNAT"/>
    <property type="match status" value="1"/>
</dbReference>
<dbReference type="EMBL" id="JAMTCJ010000003">
    <property type="protein sequence ID" value="MCP2177661.1"/>
    <property type="molecule type" value="Genomic_DNA"/>
</dbReference>
<dbReference type="GO" id="GO:0005840">
    <property type="term" value="C:ribosome"/>
    <property type="evidence" value="ECO:0007669"/>
    <property type="project" value="UniProtKB-KW"/>
</dbReference>
<keyword evidence="1" id="KW-0808">Transferase</keyword>
<evidence type="ECO:0000313" key="3">
    <source>
        <dbReference type="EMBL" id="MCP2177661.1"/>
    </source>
</evidence>
<accession>A0ABT1HIG5</accession>
<feature type="domain" description="N-acetyltransferase" evidence="2">
    <location>
        <begin position="1"/>
        <end position="161"/>
    </location>
</feature>
<keyword evidence="3" id="KW-0689">Ribosomal protein</keyword>
<evidence type="ECO:0000313" key="4">
    <source>
        <dbReference type="Proteomes" id="UP001206895"/>
    </source>
</evidence>
<dbReference type="InterPro" id="IPR016181">
    <property type="entry name" value="Acyl_CoA_acyltransferase"/>
</dbReference>
<dbReference type="Pfam" id="PF00583">
    <property type="entry name" value="Acetyltransf_1"/>
    <property type="match status" value="1"/>
</dbReference>
<gene>
    <name evidence="3" type="ORF">LX13_003489</name>
</gene>
<name>A0ABT1HIG5_9NOCA</name>
<dbReference type="RefSeq" id="WP_253662560.1">
    <property type="nucleotide sequence ID" value="NZ_BAAAJQ010000001.1"/>
</dbReference>
<dbReference type="InterPro" id="IPR000182">
    <property type="entry name" value="GNAT_dom"/>
</dbReference>
<dbReference type="InterPro" id="IPR050769">
    <property type="entry name" value="NAT_camello-type"/>
</dbReference>
<dbReference type="PANTHER" id="PTHR13947:SF37">
    <property type="entry name" value="LD18367P"/>
    <property type="match status" value="1"/>
</dbReference>
<keyword evidence="4" id="KW-1185">Reference proteome</keyword>
<evidence type="ECO:0000256" key="1">
    <source>
        <dbReference type="ARBA" id="ARBA00022679"/>
    </source>
</evidence>
<proteinExistence type="predicted"/>
<keyword evidence="3" id="KW-0687">Ribonucleoprotein</keyword>